<dbReference type="Proteomes" id="UP000070284">
    <property type="component" value="Unassembled WGS sequence"/>
</dbReference>
<proteinExistence type="inferred from homology"/>
<keyword evidence="2 3" id="KW-0501">Molybdenum cofactor biosynthesis</keyword>
<dbReference type="GO" id="GO:0005737">
    <property type="term" value="C:cytoplasm"/>
    <property type="evidence" value="ECO:0007669"/>
    <property type="project" value="UniProtKB-SubCell"/>
</dbReference>
<comment type="caution">
    <text evidence="3">Lacks conserved residue(s) required for the propagation of feature annotation.</text>
</comment>
<evidence type="ECO:0000256" key="2">
    <source>
        <dbReference type="ARBA" id="ARBA00023150"/>
    </source>
</evidence>
<evidence type="ECO:0000256" key="3">
    <source>
        <dbReference type="HAMAP-Rule" id="MF_00187"/>
    </source>
</evidence>
<dbReference type="PANTHER" id="PTHR30592:SF1">
    <property type="entry name" value="SULFUR CARRIER PROTEIN FDHD"/>
    <property type="match status" value="1"/>
</dbReference>
<dbReference type="PIRSF" id="PIRSF015626">
    <property type="entry name" value="FdhD"/>
    <property type="match status" value="1"/>
</dbReference>
<name>A0A133UNG8_9EURY</name>
<dbReference type="HAMAP" id="MF_00187">
    <property type="entry name" value="FdhD"/>
    <property type="match status" value="1"/>
</dbReference>
<sequence>MKHSRSKSETGSEPVAVERAYNLTVNGTKITRVFLSPADLEEFALGYLLSEGIVDSSRCIDEVAVGDGNICVLAGDLKGIDEEFELRSSGCVGFRWTELGESEGPKVDSELRISSDFVFDVLEYLDTDLYRITSGSHSAGLIGERGERAVRAVDVGRHNAFDKVIGKAVREGLDLSRAVLLGSGRQSSGMVMKAANSGIPIVISKAAPLSSGIEAARRTGVTLVCFADDQKFKVFSGDVRIRD</sequence>
<dbReference type="PANTHER" id="PTHR30592">
    <property type="entry name" value="FORMATE DEHYDROGENASE"/>
    <property type="match status" value="1"/>
</dbReference>
<evidence type="ECO:0000313" key="5">
    <source>
        <dbReference type="Proteomes" id="UP000070284"/>
    </source>
</evidence>
<comment type="similarity">
    <text evidence="3">Belongs to the FdhD family.</text>
</comment>
<comment type="caution">
    <text evidence="4">The sequence shown here is derived from an EMBL/GenBank/DDBJ whole genome shotgun (WGS) entry which is preliminary data.</text>
</comment>
<dbReference type="GO" id="GO:0006777">
    <property type="term" value="P:Mo-molybdopterin cofactor biosynthetic process"/>
    <property type="evidence" value="ECO:0007669"/>
    <property type="project" value="UniProtKB-UniRule"/>
</dbReference>
<dbReference type="NCBIfam" id="TIGR00129">
    <property type="entry name" value="fdhD_narQ"/>
    <property type="match status" value="1"/>
</dbReference>
<gene>
    <name evidence="3" type="primary">fdhD</name>
    <name evidence="4" type="ORF">AKJ65_01245</name>
</gene>
<evidence type="ECO:0000256" key="1">
    <source>
        <dbReference type="ARBA" id="ARBA00022490"/>
    </source>
</evidence>
<keyword evidence="1 3" id="KW-0963">Cytoplasm</keyword>
<dbReference type="GO" id="GO:0097163">
    <property type="term" value="F:sulfur carrier activity"/>
    <property type="evidence" value="ECO:0007669"/>
    <property type="project" value="UniProtKB-UniRule"/>
</dbReference>
<dbReference type="Gene3D" id="3.40.140.10">
    <property type="entry name" value="Cytidine Deaminase, domain 2"/>
    <property type="match status" value="1"/>
</dbReference>
<dbReference type="AlphaFoldDB" id="A0A133UNG8"/>
<dbReference type="SUPFAM" id="SSF53927">
    <property type="entry name" value="Cytidine deaminase-like"/>
    <property type="match status" value="1"/>
</dbReference>
<accession>A0A133UNG8</accession>
<keyword evidence="5" id="KW-1185">Reference proteome</keyword>
<reference evidence="4 5" key="1">
    <citation type="journal article" date="2016" name="Sci. Rep.">
        <title>Metabolic traits of an uncultured archaeal lineage -MSBL1- from brine pools of the Red Sea.</title>
        <authorList>
            <person name="Mwirichia R."/>
            <person name="Alam I."/>
            <person name="Rashid M."/>
            <person name="Vinu M."/>
            <person name="Ba-Alawi W."/>
            <person name="Anthony Kamau A."/>
            <person name="Kamanda Ngugi D."/>
            <person name="Goker M."/>
            <person name="Klenk H.P."/>
            <person name="Bajic V."/>
            <person name="Stingl U."/>
        </authorList>
    </citation>
    <scope>NUCLEOTIDE SEQUENCE [LARGE SCALE GENOMIC DNA]</scope>
    <source>
        <strain evidence="4">SCGC-AAA259E19</strain>
    </source>
</reference>
<dbReference type="EMBL" id="LHXO01000010">
    <property type="protein sequence ID" value="KXA95660.1"/>
    <property type="molecule type" value="Genomic_DNA"/>
</dbReference>
<dbReference type="InterPro" id="IPR016193">
    <property type="entry name" value="Cytidine_deaminase-like"/>
</dbReference>
<evidence type="ECO:0000313" key="4">
    <source>
        <dbReference type="EMBL" id="KXA95660.1"/>
    </source>
</evidence>
<comment type="function">
    <text evidence="3">Required for formate dehydrogenase (FDH) activity. Acts as a sulfur carrier protein that transfers sulfur from IscS to the molybdenum cofactor prior to its insertion into FDH.</text>
</comment>
<organism evidence="4 5">
    <name type="scientific">candidate division MSBL1 archaeon SCGC-AAA259E19</name>
    <dbReference type="NCBI Taxonomy" id="1698264"/>
    <lineage>
        <taxon>Archaea</taxon>
        <taxon>Methanobacteriati</taxon>
        <taxon>Methanobacteriota</taxon>
        <taxon>candidate division MSBL1</taxon>
    </lineage>
</organism>
<feature type="active site" description="Cysteine persulfide intermediate" evidence="3">
    <location>
        <position position="91"/>
    </location>
</feature>
<dbReference type="GO" id="GO:0016783">
    <property type="term" value="F:sulfurtransferase activity"/>
    <property type="evidence" value="ECO:0007669"/>
    <property type="project" value="InterPro"/>
</dbReference>
<dbReference type="PATRIC" id="fig|1698264.3.peg.1983"/>
<dbReference type="Gene3D" id="3.10.20.10">
    <property type="match status" value="1"/>
</dbReference>
<dbReference type="InterPro" id="IPR003786">
    <property type="entry name" value="FdhD"/>
</dbReference>
<comment type="subcellular location">
    <subcellularLocation>
        <location evidence="3">Cytoplasm</location>
    </subcellularLocation>
</comment>
<protein>
    <recommendedName>
        <fullName evidence="3">Sulfur carrier protein FdhD</fullName>
    </recommendedName>
</protein>
<dbReference type="Pfam" id="PF02634">
    <property type="entry name" value="FdhD-NarQ"/>
    <property type="match status" value="1"/>
</dbReference>